<dbReference type="InterPro" id="IPR022622">
    <property type="entry name" value="DUF3492"/>
</dbReference>
<dbReference type="Pfam" id="PF00534">
    <property type="entry name" value="Glycos_transf_1"/>
    <property type="match status" value="1"/>
</dbReference>
<dbReference type="Proteomes" id="UP000241848">
    <property type="component" value="Unassembled WGS sequence"/>
</dbReference>
<dbReference type="PANTHER" id="PTHR12526:SF636">
    <property type="entry name" value="BLL3647 PROTEIN"/>
    <property type="match status" value="1"/>
</dbReference>
<evidence type="ECO:0000259" key="1">
    <source>
        <dbReference type="Pfam" id="PF00534"/>
    </source>
</evidence>
<dbReference type="NCBIfam" id="NF038011">
    <property type="entry name" value="PelF"/>
    <property type="match status" value="1"/>
</dbReference>
<evidence type="ECO:0000313" key="4">
    <source>
        <dbReference type="Proteomes" id="UP000241848"/>
    </source>
</evidence>
<sequence length="589" mass="66105">MIFGTEIEEDMARAHVLLATEGTYPFHPGGVSVWCDTLVHQLPEVDFTIFAVAMNPYVAVQFDLPANVRTLLAVPLWGMQDPSEHRRDLSYSEIFLQKQRTGQSEVENFFLPSLQQFLNALVADRPGLLSESLTQMYRYFRTYDYQTTFKSQCVWDLYKTWLLGASRQGYWSEPSVFEAVQGLGWIYHFLIVLNTAVPPADVVHSSAAAFCGIVGMVSKLEYNTPYLLTEHGVYLREQYLAIGRSNMTPFSKRFLIALVKAISRENLHLADQLVPVCAFNGRWERVLGAEAAKIRVIYNGVNGAVFHPPSLRPSRTPIEILAVARIDPNKDLETLIRAIQVVRSFNIEVHVRILGSVSVESYHEKIMALIRQLRLQDVVELKGHTTNMSEAYQSADICVQSSVTEAFPYSVIEAMMSGVPMVATDVGGTREALGNTGILVPSRDPAQLALGIALLAQDPDLRRRLGDAARSRAHQYFEISQAMQAFLRLYQRWHTGLVEPFFSAPTPLAPALIHVTRALALERIEQPSLALQEYNHALSLLDRHPAAAALLIEMSQLEMTIGQHEQAYEHLLKSRLLMATFRHNSSRAG</sequence>
<comment type="caution">
    <text evidence="3">The sequence shown here is derived from an EMBL/GenBank/DDBJ whole genome shotgun (WGS) entry which is preliminary data.</text>
</comment>
<feature type="domain" description="DUF3492" evidence="2">
    <location>
        <begin position="15"/>
        <end position="291"/>
    </location>
</feature>
<dbReference type="InterPro" id="IPR011990">
    <property type="entry name" value="TPR-like_helical_dom_sf"/>
</dbReference>
<evidence type="ECO:0000313" key="3">
    <source>
        <dbReference type="EMBL" id="PSR22637.1"/>
    </source>
</evidence>
<organism evidence="3 4">
    <name type="scientific">Sulfobacillus acidophilus</name>
    <dbReference type="NCBI Taxonomy" id="53633"/>
    <lineage>
        <taxon>Bacteria</taxon>
        <taxon>Bacillati</taxon>
        <taxon>Bacillota</taxon>
        <taxon>Clostridia</taxon>
        <taxon>Eubacteriales</taxon>
        <taxon>Clostridiales Family XVII. Incertae Sedis</taxon>
        <taxon>Sulfobacillus</taxon>
    </lineage>
</organism>
<keyword evidence="3" id="KW-0808">Transferase</keyword>
<feature type="domain" description="Glycosyl transferase family 1" evidence="1">
    <location>
        <begin position="313"/>
        <end position="471"/>
    </location>
</feature>
<dbReference type="Gene3D" id="3.40.50.2000">
    <property type="entry name" value="Glycogen Phosphorylase B"/>
    <property type="match status" value="2"/>
</dbReference>
<reference evidence="3 4" key="1">
    <citation type="journal article" date="2014" name="BMC Genomics">
        <title>Comparison of environmental and isolate Sulfobacillus genomes reveals diverse carbon, sulfur, nitrogen, and hydrogen metabolisms.</title>
        <authorList>
            <person name="Justice N.B."/>
            <person name="Norman A."/>
            <person name="Brown C.T."/>
            <person name="Singh A."/>
            <person name="Thomas B.C."/>
            <person name="Banfield J.F."/>
        </authorList>
    </citation>
    <scope>NUCLEOTIDE SEQUENCE [LARGE SCALE GENOMIC DNA]</scope>
    <source>
        <strain evidence="3">AMDSBA3</strain>
    </source>
</reference>
<gene>
    <name evidence="3" type="ORF">C7B45_06180</name>
</gene>
<dbReference type="AlphaFoldDB" id="A0A2T2WK82"/>
<name>A0A2T2WK82_9FIRM</name>
<dbReference type="InterPro" id="IPR047691">
    <property type="entry name" value="PelF-like"/>
</dbReference>
<protein>
    <submittedName>
        <fullName evidence="3">Glycosyltransferase</fullName>
    </submittedName>
</protein>
<dbReference type="EMBL" id="PXYV01000014">
    <property type="protein sequence ID" value="PSR22637.1"/>
    <property type="molecule type" value="Genomic_DNA"/>
</dbReference>
<dbReference type="GO" id="GO:0016757">
    <property type="term" value="F:glycosyltransferase activity"/>
    <property type="evidence" value="ECO:0007669"/>
    <property type="project" value="InterPro"/>
</dbReference>
<dbReference type="Pfam" id="PF11997">
    <property type="entry name" value="DUF3492"/>
    <property type="match status" value="1"/>
</dbReference>
<accession>A0A2T2WK82</accession>
<dbReference type="SUPFAM" id="SSF48452">
    <property type="entry name" value="TPR-like"/>
    <property type="match status" value="1"/>
</dbReference>
<proteinExistence type="predicted"/>
<evidence type="ECO:0000259" key="2">
    <source>
        <dbReference type="Pfam" id="PF11997"/>
    </source>
</evidence>
<dbReference type="InterPro" id="IPR001296">
    <property type="entry name" value="Glyco_trans_1"/>
</dbReference>
<dbReference type="SUPFAM" id="SSF53756">
    <property type="entry name" value="UDP-Glycosyltransferase/glycogen phosphorylase"/>
    <property type="match status" value="1"/>
</dbReference>
<dbReference type="PANTHER" id="PTHR12526">
    <property type="entry name" value="GLYCOSYLTRANSFERASE"/>
    <property type="match status" value="1"/>
</dbReference>